<dbReference type="AlphaFoldDB" id="A0A8J2H8P8"/>
<sequence>MILNKELLCVNKIKPSLLHRAVRDSDHLKIDQLLEDPSTEINKNIYYWDTALHLAVRNSDISLISKLLDHGSKINELSFAEGYSPLHLAVMSKNLVVVELLARRGADVNGMSTNYNQRFNADINGIHVKSRDINKPSVGTKVRDYYYKTPLHVAVVYNQLETVSYLLNLEQVDINAIDNLYASKYASLLYEAMRQECLETSRLLLDAGLNVNAVNEENCSVLECINQPHNDSWRRSGENPCVVVVKKHLVKLDVIDHHLIQQNLNAISGPELDEFRKDCLKEIQVLRRTRIDGTNLSYYCVLFKSERTLAVFSRNVNQSVNNYDDLVRRLPIYGGIIYFRLKQVLKRCRLLKKAEKSIFEIFKILPDTFVREIFLYLSNEDLKVLIA</sequence>
<proteinExistence type="predicted"/>
<dbReference type="InterPro" id="IPR036770">
    <property type="entry name" value="Ankyrin_rpt-contain_sf"/>
</dbReference>
<gene>
    <name evidence="3" type="ORF">HICCMSTLAB_LOCUS4300</name>
</gene>
<organism evidence="3 4">
    <name type="scientific">Cotesia congregata</name>
    <name type="common">Parasitoid wasp</name>
    <name type="synonym">Apanteles congregatus</name>
    <dbReference type="NCBI Taxonomy" id="51543"/>
    <lineage>
        <taxon>Eukaryota</taxon>
        <taxon>Metazoa</taxon>
        <taxon>Ecdysozoa</taxon>
        <taxon>Arthropoda</taxon>
        <taxon>Hexapoda</taxon>
        <taxon>Insecta</taxon>
        <taxon>Pterygota</taxon>
        <taxon>Neoptera</taxon>
        <taxon>Endopterygota</taxon>
        <taxon>Hymenoptera</taxon>
        <taxon>Apocrita</taxon>
        <taxon>Ichneumonoidea</taxon>
        <taxon>Braconidae</taxon>
        <taxon>Microgastrinae</taxon>
        <taxon>Cotesia</taxon>
    </lineage>
</organism>
<keyword evidence="1" id="KW-0677">Repeat</keyword>
<evidence type="ECO:0000256" key="2">
    <source>
        <dbReference type="ARBA" id="ARBA00023043"/>
    </source>
</evidence>
<dbReference type="SMART" id="SM00248">
    <property type="entry name" value="ANK"/>
    <property type="match status" value="4"/>
</dbReference>
<dbReference type="SUPFAM" id="SSF48403">
    <property type="entry name" value="Ankyrin repeat"/>
    <property type="match status" value="1"/>
</dbReference>
<dbReference type="PANTHER" id="PTHR24198">
    <property type="entry name" value="ANKYRIN REPEAT AND PROTEIN KINASE DOMAIN-CONTAINING PROTEIN"/>
    <property type="match status" value="1"/>
</dbReference>
<dbReference type="Proteomes" id="UP000786811">
    <property type="component" value="Unassembled WGS sequence"/>
</dbReference>
<dbReference type="InterPro" id="IPR002110">
    <property type="entry name" value="Ankyrin_rpt"/>
</dbReference>
<evidence type="ECO:0000313" key="4">
    <source>
        <dbReference type="Proteomes" id="UP000786811"/>
    </source>
</evidence>
<feature type="non-terminal residue" evidence="3">
    <location>
        <position position="1"/>
    </location>
</feature>
<reference evidence="3" key="1">
    <citation type="submission" date="2021-04" db="EMBL/GenBank/DDBJ databases">
        <authorList>
            <person name="Chebbi M.A.C M."/>
        </authorList>
    </citation>
    <scope>NUCLEOTIDE SEQUENCE</scope>
</reference>
<dbReference type="PANTHER" id="PTHR24198:SF165">
    <property type="entry name" value="ANKYRIN REPEAT-CONTAINING PROTEIN-RELATED"/>
    <property type="match status" value="1"/>
</dbReference>
<accession>A0A8J2H8P8</accession>
<dbReference type="EMBL" id="CAJNRD030001118">
    <property type="protein sequence ID" value="CAG5085189.1"/>
    <property type="molecule type" value="Genomic_DNA"/>
</dbReference>
<keyword evidence="2" id="KW-0040">ANK repeat</keyword>
<dbReference type="Pfam" id="PF12796">
    <property type="entry name" value="Ank_2"/>
    <property type="match status" value="2"/>
</dbReference>
<evidence type="ECO:0000256" key="1">
    <source>
        <dbReference type="ARBA" id="ARBA00022737"/>
    </source>
</evidence>
<dbReference type="Gene3D" id="1.25.40.20">
    <property type="entry name" value="Ankyrin repeat-containing domain"/>
    <property type="match status" value="2"/>
</dbReference>
<name>A0A8J2H8P8_COTCN</name>
<comment type="caution">
    <text evidence="3">The sequence shown here is derived from an EMBL/GenBank/DDBJ whole genome shotgun (WGS) entry which is preliminary data.</text>
</comment>
<dbReference type="OrthoDB" id="194358at2759"/>
<evidence type="ECO:0000313" key="3">
    <source>
        <dbReference type="EMBL" id="CAG5085189.1"/>
    </source>
</evidence>
<keyword evidence="4" id="KW-1185">Reference proteome</keyword>
<protein>
    <submittedName>
        <fullName evidence="3">Similar to FPV240: Putative ankyrin repeat protein FPV240 (Fowlpox virus (Strain NVSL))</fullName>
    </submittedName>
</protein>